<gene>
    <name evidence="3" type="ORF">BDA96_10G038200</name>
</gene>
<protein>
    <recommendedName>
        <fullName evidence="5">Arabinogalactan protein</fullName>
    </recommendedName>
</protein>
<evidence type="ECO:0000256" key="2">
    <source>
        <dbReference type="SAM" id="SignalP"/>
    </source>
</evidence>
<accession>A0A921Q1J0</accession>
<sequence length="118" mass="12061">MPLHLHLVLLLFLGLGGLLPAASAAGGEQFVFDSGMATALNVSALPTLPVTFPKPTLATAHPALAPSPAHRRATLPPPVPGSKGKVEPPVLHLVPGGASARGGVWVVMVAGFIMFFFV</sequence>
<feature type="chain" id="PRO_5036720559" description="Arabinogalactan protein" evidence="2">
    <location>
        <begin position="25"/>
        <end position="118"/>
    </location>
</feature>
<keyword evidence="1" id="KW-0812">Transmembrane</keyword>
<feature type="transmembrane region" description="Helical" evidence="1">
    <location>
        <begin position="98"/>
        <end position="117"/>
    </location>
</feature>
<evidence type="ECO:0008006" key="5">
    <source>
        <dbReference type="Google" id="ProtNLM"/>
    </source>
</evidence>
<evidence type="ECO:0000256" key="1">
    <source>
        <dbReference type="SAM" id="Phobius"/>
    </source>
</evidence>
<dbReference type="Proteomes" id="UP000807115">
    <property type="component" value="Chromosome 10"/>
</dbReference>
<evidence type="ECO:0000313" key="4">
    <source>
        <dbReference type="Proteomes" id="UP000807115"/>
    </source>
</evidence>
<reference evidence="3" key="1">
    <citation type="journal article" date="2019" name="BMC Genomics">
        <title>A new reference genome for Sorghum bicolor reveals high levels of sequence similarity between sweet and grain genotypes: implications for the genetics of sugar metabolism.</title>
        <authorList>
            <person name="Cooper E.A."/>
            <person name="Brenton Z.W."/>
            <person name="Flinn B.S."/>
            <person name="Jenkins J."/>
            <person name="Shu S."/>
            <person name="Flowers D."/>
            <person name="Luo F."/>
            <person name="Wang Y."/>
            <person name="Xia P."/>
            <person name="Barry K."/>
            <person name="Daum C."/>
            <person name="Lipzen A."/>
            <person name="Yoshinaga Y."/>
            <person name="Schmutz J."/>
            <person name="Saski C."/>
            <person name="Vermerris W."/>
            <person name="Kresovich S."/>
        </authorList>
    </citation>
    <scope>NUCLEOTIDE SEQUENCE</scope>
</reference>
<reference evidence="3" key="2">
    <citation type="submission" date="2020-10" db="EMBL/GenBank/DDBJ databases">
        <authorList>
            <person name="Cooper E.A."/>
            <person name="Brenton Z.W."/>
            <person name="Flinn B.S."/>
            <person name="Jenkins J."/>
            <person name="Shu S."/>
            <person name="Flowers D."/>
            <person name="Luo F."/>
            <person name="Wang Y."/>
            <person name="Xia P."/>
            <person name="Barry K."/>
            <person name="Daum C."/>
            <person name="Lipzen A."/>
            <person name="Yoshinaga Y."/>
            <person name="Schmutz J."/>
            <person name="Saski C."/>
            <person name="Vermerris W."/>
            <person name="Kresovich S."/>
        </authorList>
    </citation>
    <scope>NUCLEOTIDE SEQUENCE</scope>
</reference>
<name>A0A921Q1J0_SORBI</name>
<comment type="caution">
    <text evidence="3">The sequence shown here is derived from an EMBL/GenBank/DDBJ whole genome shotgun (WGS) entry which is preliminary data.</text>
</comment>
<evidence type="ECO:0000313" key="3">
    <source>
        <dbReference type="EMBL" id="KAG0512720.1"/>
    </source>
</evidence>
<keyword evidence="1" id="KW-0472">Membrane</keyword>
<dbReference type="AlphaFoldDB" id="A0A921Q1J0"/>
<keyword evidence="1" id="KW-1133">Transmembrane helix</keyword>
<organism evidence="3 4">
    <name type="scientific">Sorghum bicolor</name>
    <name type="common">Sorghum</name>
    <name type="synonym">Sorghum vulgare</name>
    <dbReference type="NCBI Taxonomy" id="4558"/>
    <lineage>
        <taxon>Eukaryota</taxon>
        <taxon>Viridiplantae</taxon>
        <taxon>Streptophyta</taxon>
        <taxon>Embryophyta</taxon>
        <taxon>Tracheophyta</taxon>
        <taxon>Spermatophyta</taxon>
        <taxon>Magnoliopsida</taxon>
        <taxon>Liliopsida</taxon>
        <taxon>Poales</taxon>
        <taxon>Poaceae</taxon>
        <taxon>PACMAD clade</taxon>
        <taxon>Panicoideae</taxon>
        <taxon>Andropogonodae</taxon>
        <taxon>Andropogoneae</taxon>
        <taxon>Sorghinae</taxon>
        <taxon>Sorghum</taxon>
    </lineage>
</organism>
<feature type="signal peptide" evidence="2">
    <location>
        <begin position="1"/>
        <end position="24"/>
    </location>
</feature>
<dbReference type="EMBL" id="CM027689">
    <property type="protein sequence ID" value="KAG0512720.1"/>
    <property type="molecule type" value="Genomic_DNA"/>
</dbReference>
<proteinExistence type="predicted"/>
<keyword evidence="2" id="KW-0732">Signal</keyword>